<dbReference type="InterPro" id="IPR011059">
    <property type="entry name" value="Metal-dep_hydrolase_composite"/>
</dbReference>
<dbReference type="PANTHER" id="PTHR43794:SF11">
    <property type="entry name" value="AMIDOHYDROLASE-RELATED DOMAIN-CONTAINING PROTEIN"/>
    <property type="match status" value="1"/>
</dbReference>
<dbReference type="InterPro" id="IPR006680">
    <property type="entry name" value="Amidohydro-rel"/>
</dbReference>
<dbReference type="Proteomes" id="UP000280008">
    <property type="component" value="Unassembled WGS sequence"/>
</dbReference>
<gene>
    <name evidence="3" type="ORF">C8E83_3666</name>
</gene>
<dbReference type="RefSeq" id="WP_121371457.1">
    <property type="nucleotide sequence ID" value="NZ_RBKS01000001.1"/>
</dbReference>
<evidence type="ECO:0000259" key="2">
    <source>
        <dbReference type="Pfam" id="PF01979"/>
    </source>
</evidence>
<sequence>MPTFWVPRAVLPGGAASGVRIEVSGGRIGSVTTGAESPHPDDVVLRGTALPGLVSAHSHAFHRALRGRTHDGGGTFWTWRERMYEVSAALEPASYFKLARALFSEMLLAGYTTVGEFHYLHHRPGGRPYDDPNAMGLALIAAAREVGIRLTLLDTAYLRGGLSDDGAPLPLSAEQERFSDGTFEAWVVRHRALRLALDDMVEVSDDYAFADSAPGVASTAGDSIRLGMAAHSLRALDALTAYAMRTEFPHEVMHAHVSEQPLENRQVEAAEGRRPVDLLDDFEILGPLFTAVHATHLTDREVRMLGASRSNVSFCPTTERDLADGVGPGSALLAAGASLCLGSDQNAVVDPFEEVRGLELDERLVTGQRGRFTPAELLHSASAAGYASLGWSDGGTLAAGSLADFVVVDDSSVRTAGGESLQLPLVATSADVTDVVVAGSHVVRDRVVAAGSRTASDVGRELASSIAALVEGSAS</sequence>
<proteinExistence type="predicted"/>
<dbReference type="SUPFAM" id="SSF51338">
    <property type="entry name" value="Composite domain of metallo-dependent hydrolases"/>
    <property type="match status" value="1"/>
</dbReference>
<dbReference type="EMBL" id="RBKS01000001">
    <property type="protein sequence ID" value="RKR76489.1"/>
    <property type="molecule type" value="Genomic_DNA"/>
</dbReference>
<evidence type="ECO:0000256" key="1">
    <source>
        <dbReference type="ARBA" id="ARBA00022801"/>
    </source>
</evidence>
<name>A0A495IL43_9MICO</name>
<dbReference type="InterPro" id="IPR050287">
    <property type="entry name" value="MTA/SAH_deaminase"/>
</dbReference>
<comment type="caution">
    <text evidence="3">The sequence shown here is derived from an EMBL/GenBank/DDBJ whole genome shotgun (WGS) entry which is preliminary data.</text>
</comment>
<dbReference type="AlphaFoldDB" id="A0A495IL43"/>
<reference evidence="3 4" key="1">
    <citation type="submission" date="2018-10" db="EMBL/GenBank/DDBJ databases">
        <title>Sequencing the genomes of 1000 actinobacteria strains.</title>
        <authorList>
            <person name="Klenk H.-P."/>
        </authorList>
    </citation>
    <scope>NUCLEOTIDE SEQUENCE [LARGE SCALE GENOMIC DNA]</scope>
    <source>
        <strain evidence="3 4">DSM 17894</strain>
    </source>
</reference>
<keyword evidence="4" id="KW-1185">Reference proteome</keyword>
<keyword evidence="1" id="KW-0378">Hydrolase</keyword>
<dbReference type="InterPro" id="IPR032466">
    <property type="entry name" value="Metal_Hydrolase"/>
</dbReference>
<dbReference type="PANTHER" id="PTHR43794">
    <property type="entry name" value="AMINOHYDROLASE SSNA-RELATED"/>
    <property type="match status" value="1"/>
</dbReference>
<dbReference type="GO" id="GO:0016810">
    <property type="term" value="F:hydrolase activity, acting on carbon-nitrogen (but not peptide) bonds"/>
    <property type="evidence" value="ECO:0007669"/>
    <property type="project" value="InterPro"/>
</dbReference>
<dbReference type="Gene3D" id="2.30.40.10">
    <property type="entry name" value="Urease, subunit C, domain 1"/>
    <property type="match status" value="1"/>
</dbReference>
<evidence type="ECO:0000313" key="3">
    <source>
        <dbReference type="EMBL" id="RKR76489.1"/>
    </source>
</evidence>
<dbReference type="OrthoDB" id="3204583at2"/>
<protein>
    <submittedName>
        <fullName evidence="3">Formiminoglutamate deiminase</fullName>
    </submittedName>
</protein>
<feature type="domain" description="Amidohydrolase-related" evidence="2">
    <location>
        <begin position="49"/>
        <end position="439"/>
    </location>
</feature>
<dbReference type="Gene3D" id="3.20.20.140">
    <property type="entry name" value="Metal-dependent hydrolases"/>
    <property type="match status" value="1"/>
</dbReference>
<dbReference type="Pfam" id="PF01979">
    <property type="entry name" value="Amidohydro_1"/>
    <property type="match status" value="1"/>
</dbReference>
<accession>A0A495IL43</accession>
<dbReference type="SUPFAM" id="SSF51556">
    <property type="entry name" value="Metallo-dependent hydrolases"/>
    <property type="match status" value="1"/>
</dbReference>
<organism evidence="3 4">
    <name type="scientific">Frondihabitans australicus</name>
    <dbReference type="NCBI Taxonomy" id="386892"/>
    <lineage>
        <taxon>Bacteria</taxon>
        <taxon>Bacillati</taxon>
        <taxon>Actinomycetota</taxon>
        <taxon>Actinomycetes</taxon>
        <taxon>Micrococcales</taxon>
        <taxon>Microbacteriaceae</taxon>
        <taxon>Frondihabitans</taxon>
    </lineage>
</organism>
<evidence type="ECO:0000313" key="4">
    <source>
        <dbReference type="Proteomes" id="UP000280008"/>
    </source>
</evidence>